<organism evidence="1 2">
    <name type="scientific">Hymenobacter chitinivorans DSM 11115</name>
    <dbReference type="NCBI Taxonomy" id="1121954"/>
    <lineage>
        <taxon>Bacteria</taxon>
        <taxon>Pseudomonadati</taxon>
        <taxon>Bacteroidota</taxon>
        <taxon>Cytophagia</taxon>
        <taxon>Cytophagales</taxon>
        <taxon>Hymenobacteraceae</taxon>
        <taxon>Hymenobacter</taxon>
    </lineage>
</organism>
<gene>
    <name evidence="1" type="ORF">CLV45_1273</name>
</gene>
<proteinExistence type="predicted"/>
<accession>A0A2M9BPG1</accession>
<protein>
    <submittedName>
        <fullName evidence="1">Uncharacterized protein</fullName>
    </submittedName>
</protein>
<reference evidence="1 2" key="1">
    <citation type="submission" date="2017-11" db="EMBL/GenBank/DDBJ databases">
        <title>Genomic Encyclopedia of Archaeal and Bacterial Type Strains, Phase II (KMG-II): From Individual Species to Whole Genera.</title>
        <authorList>
            <person name="Goeker M."/>
        </authorList>
    </citation>
    <scope>NUCLEOTIDE SEQUENCE [LARGE SCALE GENOMIC DNA]</scope>
    <source>
        <strain evidence="1 2">DSM 11115</strain>
    </source>
</reference>
<dbReference type="OrthoDB" id="874784at2"/>
<dbReference type="AlphaFoldDB" id="A0A2M9BPG1"/>
<comment type="caution">
    <text evidence="1">The sequence shown here is derived from an EMBL/GenBank/DDBJ whole genome shotgun (WGS) entry which is preliminary data.</text>
</comment>
<evidence type="ECO:0000313" key="1">
    <source>
        <dbReference type="EMBL" id="PJJ59851.1"/>
    </source>
</evidence>
<name>A0A2M9BPG1_9BACT</name>
<dbReference type="RefSeq" id="WP_157807323.1">
    <property type="nucleotide sequence ID" value="NZ_PGFA01000001.1"/>
</dbReference>
<dbReference type="Proteomes" id="UP000228535">
    <property type="component" value="Unassembled WGS sequence"/>
</dbReference>
<dbReference type="EMBL" id="PGFA01000001">
    <property type="protein sequence ID" value="PJJ59851.1"/>
    <property type="molecule type" value="Genomic_DNA"/>
</dbReference>
<sequence length="229" mass="25891">MLSLDKVFGDWFADDAISFVELEAGTRDHLERLRKGNDKDRFADLITATEARYEAYFGQRSQGSTARSGGKGATLTQAAARQQLLDWLVGAGREYVNYKLKDKAQRLRFYPSGADEYHQADYPEWPGLLERYDKALVELGGTFEADFKTVYTQYRDALLGAFKAQTGQKKAQADARVGTRAERDLLTRQLSRNARQLGLIFDEQPGQALTYFDKKFFNQHRPAPAATEA</sequence>
<evidence type="ECO:0000313" key="2">
    <source>
        <dbReference type="Proteomes" id="UP000228535"/>
    </source>
</evidence>
<keyword evidence="2" id="KW-1185">Reference proteome</keyword>